<dbReference type="Proteomes" id="UP001433268">
    <property type="component" value="Unassembled WGS sequence"/>
</dbReference>
<proteinExistence type="predicted"/>
<protein>
    <recommendedName>
        <fullName evidence="1">CHK kinase-like domain-containing protein</fullName>
    </recommendedName>
</protein>
<feature type="domain" description="CHK kinase-like" evidence="1">
    <location>
        <begin position="127"/>
        <end position="304"/>
    </location>
</feature>
<reference evidence="2 3" key="1">
    <citation type="submission" date="2023-01" db="EMBL/GenBank/DDBJ databases">
        <title>Analysis of 21 Apiospora genomes using comparative genomics revels a genus with tremendous synthesis potential of carbohydrate active enzymes and secondary metabolites.</title>
        <authorList>
            <person name="Sorensen T."/>
        </authorList>
    </citation>
    <scope>NUCLEOTIDE SEQUENCE [LARGE SCALE GENOMIC DNA]</scope>
    <source>
        <strain evidence="2 3">CBS 114990</strain>
    </source>
</reference>
<dbReference type="InterPro" id="IPR002575">
    <property type="entry name" value="Aminoglycoside_PTrfase"/>
</dbReference>
<evidence type="ECO:0000313" key="3">
    <source>
        <dbReference type="Proteomes" id="UP001433268"/>
    </source>
</evidence>
<dbReference type="InterPro" id="IPR052961">
    <property type="entry name" value="Oxido-Kinase-like_Enzymes"/>
</dbReference>
<dbReference type="Pfam" id="PF01636">
    <property type="entry name" value="APH"/>
    <property type="match status" value="1"/>
</dbReference>
<dbReference type="Gene3D" id="3.90.1200.10">
    <property type="match status" value="1"/>
</dbReference>
<dbReference type="InterPro" id="IPR011009">
    <property type="entry name" value="Kinase-like_dom_sf"/>
</dbReference>
<keyword evidence="3" id="KW-1185">Reference proteome</keyword>
<comment type="caution">
    <text evidence="2">The sequence shown here is derived from an EMBL/GenBank/DDBJ whole genome shotgun (WGS) entry which is preliminary data.</text>
</comment>
<evidence type="ECO:0000259" key="1">
    <source>
        <dbReference type="SMART" id="SM00587"/>
    </source>
</evidence>
<dbReference type="GeneID" id="92044673"/>
<dbReference type="EMBL" id="JAQQWN010000006">
    <property type="protein sequence ID" value="KAK8079480.1"/>
    <property type="molecule type" value="Genomic_DNA"/>
</dbReference>
<dbReference type="PANTHER" id="PTHR23020:SF41">
    <property type="entry name" value="AMINOGLYCOSIDE PHOSPHOTRANSFERASE DOMAIN-CONTAINING PROTEIN"/>
    <property type="match status" value="1"/>
</dbReference>
<dbReference type="SMART" id="SM00587">
    <property type="entry name" value="CHK"/>
    <property type="match status" value="1"/>
</dbReference>
<name>A0ABR1W7M2_9PEZI</name>
<organism evidence="2 3">
    <name type="scientific">Apiospora hydei</name>
    <dbReference type="NCBI Taxonomy" id="1337664"/>
    <lineage>
        <taxon>Eukaryota</taxon>
        <taxon>Fungi</taxon>
        <taxon>Dikarya</taxon>
        <taxon>Ascomycota</taxon>
        <taxon>Pezizomycotina</taxon>
        <taxon>Sordariomycetes</taxon>
        <taxon>Xylariomycetidae</taxon>
        <taxon>Amphisphaeriales</taxon>
        <taxon>Apiosporaceae</taxon>
        <taxon>Apiospora</taxon>
    </lineage>
</organism>
<dbReference type="RefSeq" id="XP_066666955.1">
    <property type="nucleotide sequence ID" value="XM_066811613.1"/>
</dbReference>
<accession>A0ABR1W7M2</accession>
<sequence length="360" mass="39827">MTLIRGILNSDEALPVSPDQVTVEWCSKALGVVIKEFTTVETIHGTASKILIGLKICSSNGGTDEPRPDQICVKGGFDPSITAIYPGLNAIYKREAEFYYYIAPLVTMRLPKAWYCGTDTVSGQGIVIMDDLRSTGSTFGTALDPWPVARVRAGVEQLAALHAATWSKTAQDHPWLSSGSALPAVILALLEPEAWARRYAEGERPPVPDEMLDRERMRRAFQKLWSATDPRYNCLVHGDAHVGNTYITAAGEPGFIDWQGLAVGSAFDDVPYFIAGALTVRDRREHEVGLVEHYLDTLADLGGPRLRKEQVWDEYRRHTMHGFVWALTDPHMQPKDVIFAMVERYTAAMVDHGTLALLGC</sequence>
<evidence type="ECO:0000313" key="2">
    <source>
        <dbReference type="EMBL" id="KAK8079480.1"/>
    </source>
</evidence>
<gene>
    <name evidence="2" type="ORF">PG997_007298</name>
</gene>
<dbReference type="InterPro" id="IPR015897">
    <property type="entry name" value="CHK_kinase-like"/>
</dbReference>
<dbReference type="SUPFAM" id="SSF56112">
    <property type="entry name" value="Protein kinase-like (PK-like)"/>
    <property type="match status" value="1"/>
</dbReference>
<dbReference type="PANTHER" id="PTHR23020">
    <property type="entry name" value="UNCHARACTERIZED NUCLEAR HORMONE RECEPTOR-RELATED"/>
    <property type="match status" value="1"/>
</dbReference>